<evidence type="ECO:0000313" key="3">
    <source>
        <dbReference type="Proteomes" id="UP000185285"/>
    </source>
</evidence>
<protein>
    <submittedName>
        <fullName evidence="2">CP12 protein</fullName>
    </submittedName>
</protein>
<feature type="domain" description="CP12" evidence="1">
    <location>
        <begin position="4"/>
        <end position="75"/>
    </location>
</feature>
<name>A0A0E3FKD1_9CAUD</name>
<accession>A0A0E3FKD1</accession>
<reference evidence="2 3" key="1">
    <citation type="submission" date="2013-12" db="EMBL/GenBank/DDBJ databases">
        <title>Ecological redundancy of diverse viral populations within a natural community.</title>
        <authorList>
            <person name="Gregory A.C."/>
            <person name="LaButti K."/>
            <person name="Copeland A."/>
            <person name="Woyke T."/>
            <person name="Sullivan M.B."/>
        </authorList>
    </citation>
    <scope>NUCLEOTIDE SEQUENCE [LARGE SCALE GENOMIC DNA]</scope>
    <source>
        <strain evidence="2">Syn7803US23</strain>
    </source>
</reference>
<dbReference type="Pfam" id="PF02672">
    <property type="entry name" value="CP12"/>
    <property type="match status" value="1"/>
</dbReference>
<dbReference type="EMBL" id="KJ019089">
    <property type="protein sequence ID" value="AIX28354.1"/>
    <property type="molecule type" value="Genomic_DNA"/>
</dbReference>
<dbReference type="SMART" id="SM01093">
    <property type="entry name" value="CP12"/>
    <property type="match status" value="1"/>
</dbReference>
<evidence type="ECO:0000313" key="2">
    <source>
        <dbReference type="EMBL" id="AIX28354.1"/>
    </source>
</evidence>
<proteinExistence type="predicted"/>
<evidence type="ECO:0000259" key="1">
    <source>
        <dbReference type="SMART" id="SM01093"/>
    </source>
</evidence>
<gene>
    <name evidence="2" type="ORF">Syn7803US23_10</name>
</gene>
<dbReference type="Proteomes" id="UP000185285">
    <property type="component" value="Segment"/>
</dbReference>
<keyword evidence="3" id="KW-1185">Reference proteome</keyword>
<dbReference type="InterPro" id="IPR003823">
    <property type="entry name" value="CP12_dom"/>
</dbReference>
<sequence>MENIEAHIAKDKEILDNPMTSPNQRRHIEGELQELEVYAENHKQEIEAGDHHDPSPLELFCEMEPSALECKVFDD</sequence>
<organism evidence="2 3">
    <name type="scientific">Synechococcus phage ACG-2014j</name>
    <dbReference type="NCBI Taxonomy" id="1493514"/>
    <lineage>
        <taxon>Viruses</taxon>
        <taxon>Duplodnaviria</taxon>
        <taxon>Heunggongvirae</taxon>
        <taxon>Uroviricota</taxon>
        <taxon>Caudoviricetes</taxon>
        <taxon>Pantevenvirales</taxon>
        <taxon>Kyanoviridae</taxon>
        <taxon>Potamoivirus</taxon>
        <taxon>Potamoivirus tusconj</taxon>
    </lineage>
</organism>